<feature type="domain" description="Sporulation stage II protein D amidase enhancer LytB N-terminal" evidence="2">
    <location>
        <begin position="62"/>
        <end position="162"/>
    </location>
</feature>
<proteinExistence type="predicted"/>
<dbReference type="AlphaFoldDB" id="A0AAE3AEH2"/>
<dbReference type="EMBL" id="JAJEPW010000017">
    <property type="protein sequence ID" value="MCC2129327.1"/>
    <property type="molecule type" value="Genomic_DNA"/>
</dbReference>
<feature type="region of interest" description="Disordered" evidence="1">
    <location>
        <begin position="27"/>
        <end position="47"/>
    </location>
</feature>
<dbReference type="GO" id="GO:0030435">
    <property type="term" value="P:sporulation resulting in formation of a cellular spore"/>
    <property type="evidence" value="ECO:0007669"/>
    <property type="project" value="InterPro"/>
</dbReference>
<dbReference type="RefSeq" id="WP_302928607.1">
    <property type="nucleotide sequence ID" value="NZ_JAJEPW010000017.1"/>
</dbReference>
<accession>A0AAE3AEH2</accession>
<reference evidence="3" key="1">
    <citation type="submission" date="2021-10" db="EMBL/GenBank/DDBJ databases">
        <title>Anaerobic single-cell dispensing facilitates the cultivation of human gut bacteria.</title>
        <authorList>
            <person name="Afrizal A."/>
        </authorList>
    </citation>
    <scope>NUCLEOTIDE SEQUENCE</scope>
    <source>
        <strain evidence="3">CLA-AA-H272</strain>
    </source>
</reference>
<gene>
    <name evidence="3" type="primary">spoIID</name>
    <name evidence="3" type="ORF">LKD37_07340</name>
</gene>
<evidence type="ECO:0000259" key="2">
    <source>
        <dbReference type="Pfam" id="PF08486"/>
    </source>
</evidence>
<dbReference type="NCBIfam" id="TIGR02870">
    <property type="entry name" value="spore_II_D"/>
    <property type="match status" value="1"/>
</dbReference>
<dbReference type="InterPro" id="IPR013693">
    <property type="entry name" value="SpoIID/LytB_N"/>
</dbReference>
<dbReference type="InterPro" id="IPR014225">
    <property type="entry name" value="Spore_II_D_firmicutes"/>
</dbReference>
<protein>
    <submittedName>
        <fullName evidence="3">Stage II sporulation protein D</fullName>
    </submittedName>
</protein>
<evidence type="ECO:0000256" key="1">
    <source>
        <dbReference type="SAM" id="MobiDB-lite"/>
    </source>
</evidence>
<evidence type="ECO:0000313" key="4">
    <source>
        <dbReference type="Proteomes" id="UP001199319"/>
    </source>
</evidence>
<keyword evidence="4" id="KW-1185">Reference proteome</keyword>
<name>A0AAE3AEH2_9FIRM</name>
<dbReference type="InterPro" id="IPR013486">
    <property type="entry name" value="SpoIID/LytB"/>
</dbReference>
<dbReference type="NCBIfam" id="TIGR02669">
    <property type="entry name" value="SpoIID_LytB"/>
    <property type="match status" value="1"/>
</dbReference>
<sequence>MRYWAAGLLLTVLLFGGGWLSSGAAPDVSRSVPGADPGRSGENAGQPAADADTLLRVWDGEQVVEMTMAEYLPGVVRGEMPAAFHQQALDAQAVAERTFIYYHMASGRKAAHPDADVCMDYRCCNAYTSAQAAAEKWGDHAAEYEAKVQQAVRDTDGQVILYNGQPILAAFHSSSAGVTANSGDVWVSTLPYLHSVESPEGEDTVPNYYSVKEIPAAEFQQTFLAAYPEASFAGGPETWITGRVENASGRVESICIGGVTVEGTQVRSLLGLRSACFTAEAAADRVTFHVTGFGHGVGMSQYGANRLAQDGRSWQEILHWYYTGVTIAPYGG</sequence>
<organism evidence="3 4">
    <name type="scientific">Brotocaccenecus cirricatena</name>
    <dbReference type="NCBI Taxonomy" id="3064195"/>
    <lineage>
        <taxon>Bacteria</taxon>
        <taxon>Bacillati</taxon>
        <taxon>Bacillota</taxon>
        <taxon>Clostridia</taxon>
        <taxon>Eubacteriales</taxon>
        <taxon>Oscillospiraceae</taxon>
        <taxon>Brotocaccenecus</taxon>
    </lineage>
</organism>
<evidence type="ECO:0000313" key="3">
    <source>
        <dbReference type="EMBL" id="MCC2129327.1"/>
    </source>
</evidence>
<dbReference type="Proteomes" id="UP001199319">
    <property type="component" value="Unassembled WGS sequence"/>
</dbReference>
<comment type="caution">
    <text evidence="3">The sequence shown here is derived from an EMBL/GenBank/DDBJ whole genome shotgun (WGS) entry which is preliminary data.</text>
</comment>
<dbReference type="Pfam" id="PF08486">
    <property type="entry name" value="SpoIID"/>
    <property type="match status" value="1"/>
</dbReference>